<evidence type="ECO:0000313" key="1">
    <source>
        <dbReference type="EMBL" id="KJW13388.1"/>
    </source>
</evidence>
<dbReference type="EMBL" id="JZCR01000006">
    <property type="protein sequence ID" value="KJW13388.1"/>
    <property type="molecule type" value="Genomic_DNA"/>
</dbReference>
<evidence type="ECO:0000313" key="2">
    <source>
        <dbReference type="Proteomes" id="UP000033491"/>
    </source>
</evidence>
<accession>A0A0F3RTP2</accession>
<dbReference type="Proteomes" id="UP000033491">
    <property type="component" value="Unassembled WGS sequence"/>
</dbReference>
<comment type="caution">
    <text evidence="1">The sequence shown here is derived from an EMBL/GenBank/DDBJ whole genome shotgun (WGS) entry which is preliminary data.</text>
</comment>
<dbReference type="STRING" id="216463.VC81_02680"/>
<gene>
    <name evidence="1" type="ORF">VC81_02680</name>
</gene>
<dbReference type="AlphaFoldDB" id="A0A0F3RTP2"/>
<sequence>MAYQVDFKEVTPVGFASSPVKDALAGLRANEARYFWNKYHHVFVTRTVAEDPETVPWVDQILAERDLHFPYPVLEVSRFEEAGTKFADVFYENGLVVSVMYALDAAGKRAVGFKLADGMAVPVELADKFKFARQKSKLAGTIRGSYFVIKGMH</sequence>
<name>A0A0F3RTP2_9LACO</name>
<dbReference type="PATRIC" id="fig|216463.3.peg.2353"/>
<dbReference type="RefSeq" id="WP_045806615.1">
    <property type="nucleotide sequence ID" value="NZ_JZCR01000006.1"/>
</dbReference>
<protein>
    <submittedName>
        <fullName evidence="1">Phage tail protein</fullName>
    </submittedName>
</protein>
<proteinExistence type="predicted"/>
<dbReference type="OrthoDB" id="3239338at2"/>
<organism evidence="1 2">
    <name type="scientific">Levilactobacillus spicheri</name>
    <dbReference type="NCBI Taxonomy" id="216463"/>
    <lineage>
        <taxon>Bacteria</taxon>
        <taxon>Bacillati</taxon>
        <taxon>Bacillota</taxon>
        <taxon>Bacilli</taxon>
        <taxon>Lactobacillales</taxon>
        <taxon>Lactobacillaceae</taxon>
        <taxon>Levilactobacillus</taxon>
    </lineage>
</organism>
<reference evidence="1 2" key="1">
    <citation type="submission" date="2015-03" db="EMBL/GenBank/DDBJ databases">
        <authorList>
            <person name="Zheng J."/>
            <person name="Ganezle M."/>
        </authorList>
    </citation>
    <scope>NUCLEOTIDE SEQUENCE [LARGE SCALE GENOMIC DNA]</scope>
    <source>
        <strain evidence="1 2">LP38</strain>
    </source>
</reference>